<evidence type="ECO:0000313" key="7">
    <source>
        <dbReference type="EMBL" id="CAA2619940.1"/>
    </source>
</evidence>
<proteinExistence type="predicted"/>
<sequence>MPELLVSEDESIKLEQLLTSNPNVGGFGQGDAEIVLQDPLRSICCSGTNIFNLRFAPVVETILSVPE</sequence>
<evidence type="ECO:0000256" key="1">
    <source>
        <dbReference type="ARBA" id="ARBA00004370"/>
    </source>
</evidence>
<dbReference type="GO" id="GO:0020037">
    <property type="term" value="F:heme binding"/>
    <property type="evidence" value="ECO:0007669"/>
    <property type="project" value="InterPro"/>
</dbReference>
<dbReference type="GO" id="GO:0009535">
    <property type="term" value="C:chloroplast thylakoid membrane"/>
    <property type="evidence" value="ECO:0007669"/>
    <property type="project" value="TreeGrafter"/>
</dbReference>
<keyword evidence="9" id="KW-1185">Reference proteome</keyword>
<dbReference type="PANTHER" id="PTHR33288:SF10">
    <property type="entry name" value="CYTOCHROME F"/>
    <property type="match status" value="1"/>
</dbReference>
<comment type="subcellular location">
    <subcellularLocation>
        <location evidence="1">Membrane</location>
    </subcellularLocation>
</comment>
<dbReference type="EMBL" id="LR743592">
    <property type="protein sequence ID" value="CAA2619940.1"/>
    <property type="molecule type" value="Genomic_DNA"/>
</dbReference>
<evidence type="ECO:0000313" key="8">
    <source>
        <dbReference type="EMBL" id="CAA7396021.1"/>
    </source>
</evidence>
<evidence type="ECO:0000256" key="5">
    <source>
        <dbReference type="ARBA" id="ARBA00023078"/>
    </source>
</evidence>
<dbReference type="InterPro" id="IPR036826">
    <property type="entry name" value="Cyt_f_lg_dom_sf"/>
</dbReference>
<dbReference type="EMBL" id="LR746268">
    <property type="protein sequence ID" value="CAA7396021.1"/>
    <property type="molecule type" value="Genomic_DNA"/>
</dbReference>
<dbReference type="OrthoDB" id="604292at2759"/>
<evidence type="ECO:0000256" key="6">
    <source>
        <dbReference type="ARBA" id="ARBA00023136"/>
    </source>
</evidence>
<organism evidence="7">
    <name type="scientific">Spirodela intermedia</name>
    <name type="common">Intermediate duckweed</name>
    <dbReference type="NCBI Taxonomy" id="51605"/>
    <lineage>
        <taxon>Eukaryota</taxon>
        <taxon>Viridiplantae</taxon>
        <taxon>Streptophyta</taxon>
        <taxon>Embryophyta</taxon>
        <taxon>Tracheophyta</taxon>
        <taxon>Spermatophyta</taxon>
        <taxon>Magnoliopsida</taxon>
        <taxon>Liliopsida</taxon>
        <taxon>Araceae</taxon>
        <taxon>Lemnoideae</taxon>
        <taxon>Spirodela</taxon>
    </lineage>
</organism>
<dbReference type="SUPFAM" id="SSF49441">
    <property type="entry name" value="Cytochrome f, large domain"/>
    <property type="match status" value="1"/>
</dbReference>
<dbReference type="GO" id="GO:0005506">
    <property type="term" value="F:iron ion binding"/>
    <property type="evidence" value="ECO:0007669"/>
    <property type="project" value="InterPro"/>
</dbReference>
<name>A0A7I8IP13_SPIIN</name>
<dbReference type="AlphaFoldDB" id="A0A7I8IP13"/>
<dbReference type="PROSITE" id="PS51010">
    <property type="entry name" value="CYTF"/>
    <property type="match status" value="1"/>
</dbReference>
<dbReference type="InterPro" id="IPR002325">
    <property type="entry name" value="Cyt_f"/>
</dbReference>
<dbReference type="GO" id="GO:0009055">
    <property type="term" value="F:electron transfer activity"/>
    <property type="evidence" value="ECO:0007669"/>
    <property type="project" value="InterPro"/>
</dbReference>
<keyword evidence="5" id="KW-0793">Thylakoid</keyword>
<dbReference type="GO" id="GO:0015979">
    <property type="term" value="P:photosynthesis"/>
    <property type="evidence" value="ECO:0007669"/>
    <property type="project" value="UniProtKB-KW"/>
</dbReference>
<reference evidence="7" key="1">
    <citation type="submission" date="2019-12" db="EMBL/GenBank/DDBJ databases">
        <authorList>
            <person name="Scholz U."/>
            <person name="Mascher M."/>
            <person name="Fiebig A."/>
        </authorList>
    </citation>
    <scope>NUCLEOTIDE SEQUENCE</scope>
</reference>
<dbReference type="Gene3D" id="2.40.50.100">
    <property type="match status" value="1"/>
</dbReference>
<dbReference type="PANTHER" id="PTHR33288">
    <property type="match status" value="1"/>
</dbReference>
<keyword evidence="3" id="KW-0812">Transmembrane</keyword>
<keyword evidence="4" id="KW-1133">Transmembrane helix</keyword>
<dbReference type="Pfam" id="PF01333">
    <property type="entry name" value="Apocytochr_F_C"/>
    <property type="match status" value="1"/>
</dbReference>
<evidence type="ECO:0000256" key="3">
    <source>
        <dbReference type="ARBA" id="ARBA00022692"/>
    </source>
</evidence>
<accession>A0A7I8IP13</accession>
<protein>
    <submittedName>
        <fullName evidence="7">Uncharacterized protein</fullName>
    </submittedName>
</protein>
<evidence type="ECO:0000313" key="9">
    <source>
        <dbReference type="Proteomes" id="UP000663760"/>
    </source>
</evidence>
<evidence type="ECO:0000256" key="4">
    <source>
        <dbReference type="ARBA" id="ARBA00022989"/>
    </source>
</evidence>
<gene>
    <name evidence="7" type="ORF">SI7747_05006109</name>
    <name evidence="8" type="ORF">SI8410_05006684</name>
</gene>
<evidence type="ECO:0000256" key="2">
    <source>
        <dbReference type="ARBA" id="ARBA00022531"/>
    </source>
</evidence>
<dbReference type="Gene3D" id="2.60.40.830">
    <property type="entry name" value="Cytochrome f large domain"/>
    <property type="match status" value="1"/>
</dbReference>
<keyword evidence="6" id="KW-0472">Membrane</keyword>
<dbReference type="Proteomes" id="UP000663760">
    <property type="component" value="Chromosome 5"/>
</dbReference>
<keyword evidence="2" id="KW-0602">Photosynthesis</keyword>